<evidence type="ECO:0000313" key="6">
    <source>
        <dbReference type="Ensembl" id="ENSCAFP00000037021.2"/>
    </source>
</evidence>
<evidence type="ECO:0000256" key="2">
    <source>
        <dbReference type="ARBA" id="ARBA00023043"/>
    </source>
</evidence>
<gene>
    <name evidence="6" type="primary">KANK3</name>
</gene>
<name>A0A8P0NP31_CANLF</name>
<dbReference type="InterPro" id="IPR036770">
    <property type="entry name" value="Ankyrin_rpt-contain_sf"/>
</dbReference>
<evidence type="ECO:0000256" key="5">
    <source>
        <dbReference type="SAM" id="MobiDB-lite"/>
    </source>
</evidence>
<evidence type="ECO:0000313" key="7">
    <source>
        <dbReference type="Proteomes" id="UP000002254"/>
    </source>
</evidence>
<proteinExistence type="predicted"/>
<evidence type="ECO:0000256" key="3">
    <source>
        <dbReference type="ARBA" id="ARBA00023054"/>
    </source>
</evidence>
<dbReference type="FunCoup" id="A0A8P0NP31">
    <property type="interactions" value="4"/>
</dbReference>
<dbReference type="InterPro" id="IPR021939">
    <property type="entry name" value="KN_motif"/>
</dbReference>
<dbReference type="SUPFAM" id="SSF48403">
    <property type="entry name" value="Ankyrin repeat"/>
    <property type="match status" value="1"/>
</dbReference>
<feature type="compositionally biased region" description="Basic and acidic residues" evidence="5">
    <location>
        <begin position="936"/>
        <end position="946"/>
    </location>
</feature>
<dbReference type="Ensembl" id="ENSCAFT00000044948.4">
    <property type="protein sequence ID" value="ENSCAFP00000037021.2"/>
    <property type="gene ID" value="ENSCAFG00000029570.4"/>
</dbReference>
<dbReference type="PANTHER" id="PTHR24168">
    <property type="entry name" value="KN MOTIF AND ANKYRIN REPEAT DOMAIN-CONTAINING"/>
    <property type="match status" value="1"/>
</dbReference>
<feature type="region of interest" description="Disordered" evidence="5">
    <location>
        <begin position="144"/>
        <end position="208"/>
    </location>
</feature>
<dbReference type="InterPro" id="IPR047184">
    <property type="entry name" value="KANK1-4"/>
</dbReference>
<feature type="compositionally biased region" description="Low complexity" evidence="5">
    <location>
        <begin position="162"/>
        <end position="204"/>
    </location>
</feature>
<dbReference type="Gene3D" id="1.25.40.20">
    <property type="entry name" value="Ankyrin repeat-containing domain"/>
    <property type="match status" value="1"/>
</dbReference>
<dbReference type="Proteomes" id="UP000002254">
    <property type="component" value="Chromosome 20"/>
</dbReference>
<dbReference type="InterPro" id="IPR002110">
    <property type="entry name" value="Ankyrin_rpt"/>
</dbReference>
<dbReference type="Pfam" id="PF12796">
    <property type="entry name" value="Ank_2"/>
    <property type="match status" value="2"/>
</dbReference>
<dbReference type="OrthoDB" id="5406014at2759"/>
<dbReference type="PANTHER" id="PTHR24168:SF23">
    <property type="entry name" value="KN MOTIF AND ANKYRIN REPEAT DOMAIN-CONTAINING PROTEIN 3"/>
    <property type="match status" value="1"/>
</dbReference>
<feature type="compositionally biased region" description="Low complexity" evidence="5">
    <location>
        <begin position="234"/>
        <end position="252"/>
    </location>
</feature>
<protein>
    <submittedName>
        <fullName evidence="6">KN motif and ankyrin repeat domains 3</fullName>
    </submittedName>
</protein>
<dbReference type="GO" id="GO:0030837">
    <property type="term" value="P:negative regulation of actin filament polymerization"/>
    <property type="evidence" value="ECO:0007669"/>
    <property type="project" value="InterPro"/>
</dbReference>
<feature type="compositionally biased region" description="Low complexity" evidence="5">
    <location>
        <begin position="472"/>
        <end position="484"/>
    </location>
</feature>
<dbReference type="Pfam" id="PF12075">
    <property type="entry name" value="KN_motif"/>
    <property type="match status" value="1"/>
</dbReference>
<feature type="region of interest" description="Disordered" evidence="5">
    <location>
        <begin position="340"/>
        <end position="418"/>
    </location>
</feature>
<keyword evidence="3 4" id="KW-0175">Coiled coil</keyword>
<accession>A0A8P0NP31</accession>
<dbReference type="AlphaFoldDB" id="A0A8P0NP31"/>
<feature type="region of interest" description="Disordered" evidence="5">
    <location>
        <begin position="227"/>
        <end position="266"/>
    </location>
</feature>
<keyword evidence="1" id="KW-0677">Repeat</keyword>
<evidence type="ECO:0000256" key="4">
    <source>
        <dbReference type="SAM" id="Coils"/>
    </source>
</evidence>
<keyword evidence="2" id="KW-0040">ANK repeat</keyword>
<feature type="coiled-coil region" evidence="4">
    <location>
        <begin position="268"/>
        <end position="312"/>
    </location>
</feature>
<feature type="region of interest" description="Disordered" evidence="5">
    <location>
        <begin position="912"/>
        <end position="946"/>
    </location>
</feature>
<feature type="region of interest" description="Disordered" evidence="5">
    <location>
        <begin position="470"/>
        <end position="636"/>
    </location>
</feature>
<sequence>MPFLPPPAQRAEAWTWGCPYSFIRTFQGPLREQGGQDRCVWEGGWGSVSLLRIQADSRGTARGMGPAPTSPPLGTFSRVCLAATPGNMAKFALNQNLPDLGGPRLCPGPTAGARSPSSPYSVETPYGFHLDLDFLKYVEELERGPAPRRAPGPPPARRPRAPRAGLAGARSPGAWTSSESLASDDGGASGALSPGAPSGLLLSPRVPARNPRVEHTLLETSRRLELAQAHERAPSPGRAVPRSPRGSGRSSPAPNPAPAPASPGPAQLQLVREQMAAALRRLRELEEQARALPELQEQVRTLRAEKARLLAGRGLPEPDAEAEARPDKLAQLRRLTERLATSERGVRARAGPWADGPDGPASRRGEGALEVPDAAGIPDAAPQTRDAGTQAVPETQDARAQAEPETQEAGVEAAPETLESDAWVTEALLGLPEAAERELELLRASLEHQRGVSELLRCRLRELEEAREAAEAEAAAAAEAQRQPQPQPQPQPREAATQTQWGCAAKATQTETPAEASGPSHENPSGPTDGDRAVAPAGILKSIMKRRDGTPGAQPSPGPKSLQFVGVLNGEYESSSSEDDSDSDSEDGAAEPPRSSSSGDDSGRDVGDDSGGDVLDPEREPEPEAEPQPGAQGRCELSPRLREACAALQRQLSRPRGVARDGGAARLVAQEWFRVSSQRRSQAEAVAGVLGAVGRLGPELLAHVVNLADGNGNTALHYSVSHGNLAISSLLLDTGVCDIDRQNRAGYSALMLAALTSVGREEDMAVVQRLFHLGNVNAKATQVRGHFFPGGGLVRPFYFGLVSDLSSRTLPSRVPFFLTPQTGQTALMLAISHGRQDMVAALLSCGADVNAQDADGATALMCASEYGRLDTVRLLLAQPGCDPALLDNEGTSALAIALEAEQDEVAALLHAHLTSGQPDPLSPLESTPDVPDEGECSDHREDPQPQ</sequence>
<feature type="compositionally biased region" description="Acidic residues" evidence="5">
    <location>
        <begin position="576"/>
        <end position="589"/>
    </location>
</feature>
<reference evidence="6" key="2">
    <citation type="submission" date="2025-08" db="UniProtKB">
        <authorList>
            <consortium name="Ensembl"/>
        </authorList>
    </citation>
    <scope>IDENTIFICATION</scope>
</reference>
<dbReference type="SMART" id="SM00248">
    <property type="entry name" value="ANK"/>
    <property type="match status" value="4"/>
</dbReference>
<reference evidence="6 7" key="1">
    <citation type="journal article" date="2005" name="Nature">
        <title>Genome sequence, comparative analysis and haplotype structure of the domestic dog.</title>
        <authorList>
            <consortium name="Broad Sequencing Platform"/>
            <person name="Lindblad-Toh K."/>
            <person name="Wade C.M."/>
            <person name="Mikkelsen T.S."/>
            <person name="Karlsson E.K."/>
            <person name="Jaffe D.B."/>
            <person name="Kamal M."/>
            <person name="Clamp M."/>
            <person name="Chang J.L."/>
            <person name="Kulbokas E.J. III"/>
            <person name="Zody M.C."/>
            <person name="Mauceli E."/>
            <person name="Xie X."/>
            <person name="Breen M."/>
            <person name="Wayne R.K."/>
            <person name="Ostrander E.A."/>
            <person name="Ponting C.P."/>
            <person name="Galibert F."/>
            <person name="Smith D.R."/>
            <person name="DeJong P.J."/>
            <person name="Kirkness E."/>
            <person name="Alvarez P."/>
            <person name="Biagi T."/>
            <person name="Brockman W."/>
            <person name="Butler J."/>
            <person name="Chin C.W."/>
            <person name="Cook A."/>
            <person name="Cuff J."/>
            <person name="Daly M.J."/>
            <person name="DeCaprio D."/>
            <person name="Gnerre S."/>
            <person name="Grabherr M."/>
            <person name="Kellis M."/>
            <person name="Kleber M."/>
            <person name="Bardeleben C."/>
            <person name="Goodstadt L."/>
            <person name="Heger A."/>
            <person name="Hitte C."/>
            <person name="Kim L."/>
            <person name="Koepfli K.P."/>
            <person name="Parker H.G."/>
            <person name="Pollinger J.P."/>
            <person name="Searle S.M."/>
            <person name="Sutter N.B."/>
            <person name="Thomas R."/>
            <person name="Webber C."/>
            <person name="Baldwin J."/>
            <person name="Abebe A."/>
            <person name="Abouelleil A."/>
            <person name="Aftuck L."/>
            <person name="Ait-Zahra M."/>
            <person name="Aldredge T."/>
            <person name="Allen N."/>
            <person name="An P."/>
            <person name="Anderson S."/>
            <person name="Antoine C."/>
            <person name="Arachchi H."/>
            <person name="Aslam A."/>
            <person name="Ayotte L."/>
            <person name="Bachantsang P."/>
            <person name="Barry A."/>
            <person name="Bayul T."/>
            <person name="Benamara M."/>
            <person name="Berlin A."/>
            <person name="Bessette D."/>
            <person name="Blitshteyn B."/>
            <person name="Bloom T."/>
            <person name="Blye J."/>
            <person name="Boguslavskiy L."/>
            <person name="Bonnet C."/>
            <person name="Boukhgalter B."/>
            <person name="Brown A."/>
            <person name="Cahill P."/>
            <person name="Calixte N."/>
            <person name="Camarata J."/>
            <person name="Cheshatsang Y."/>
            <person name="Chu J."/>
            <person name="Citroen M."/>
            <person name="Collymore A."/>
            <person name="Cooke P."/>
            <person name="Dawoe T."/>
            <person name="Daza R."/>
            <person name="Decktor K."/>
            <person name="DeGray S."/>
            <person name="Dhargay N."/>
            <person name="Dooley K."/>
            <person name="Dooley K."/>
            <person name="Dorje P."/>
            <person name="Dorjee K."/>
            <person name="Dorris L."/>
            <person name="Duffey N."/>
            <person name="Dupes A."/>
            <person name="Egbiremolen O."/>
            <person name="Elong R."/>
            <person name="Falk J."/>
            <person name="Farina A."/>
            <person name="Faro S."/>
            <person name="Ferguson D."/>
            <person name="Ferreira P."/>
            <person name="Fisher S."/>
            <person name="FitzGerald M."/>
            <person name="Foley K."/>
            <person name="Foley C."/>
            <person name="Franke A."/>
            <person name="Friedrich D."/>
            <person name="Gage D."/>
            <person name="Garber M."/>
            <person name="Gearin G."/>
            <person name="Giannoukos G."/>
            <person name="Goode T."/>
            <person name="Goyette A."/>
            <person name="Graham J."/>
            <person name="Grandbois E."/>
            <person name="Gyaltsen K."/>
            <person name="Hafez N."/>
            <person name="Hagopian D."/>
            <person name="Hagos B."/>
            <person name="Hall J."/>
            <person name="Healy C."/>
            <person name="Hegarty R."/>
            <person name="Honan T."/>
            <person name="Horn A."/>
            <person name="Houde N."/>
            <person name="Hughes L."/>
            <person name="Hunnicutt L."/>
            <person name="Husby M."/>
            <person name="Jester B."/>
            <person name="Jones C."/>
            <person name="Kamat A."/>
            <person name="Kanga B."/>
            <person name="Kells C."/>
            <person name="Khazanovich D."/>
            <person name="Kieu A.C."/>
            <person name="Kisner P."/>
            <person name="Kumar M."/>
            <person name="Lance K."/>
            <person name="Landers T."/>
            <person name="Lara M."/>
            <person name="Lee W."/>
            <person name="Leger J.P."/>
            <person name="Lennon N."/>
            <person name="Leuper L."/>
            <person name="LeVine S."/>
            <person name="Liu J."/>
            <person name="Liu X."/>
            <person name="Lokyitsang Y."/>
            <person name="Lokyitsang T."/>
            <person name="Lui A."/>
            <person name="Macdonald J."/>
            <person name="Major J."/>
            <person name="Marabella R."/>
            <person name="Maru K."/>
            <person name="Matthews C."/>
            <person name="McDonough S."/>
            <person name="Mehta T."/>
            <person name="Meldrim J."/>
            <person name="Melnikov A."/>
            <person name="Meneus L."/>
            <person name="Mihalev A."/>
            <person name="Mihova T."/>
            <person name="Miller K."/>
            <person name="Mittelman R."/>
            <person name="Mlenga V."/>
            <person name="Mulrain L."/>
            <person name="Munson G."/>
            <person name="Navidi A."/>
            <person name="Naylor J."/>
            <person name="Nguyen T."/>
            <person name="Nguyen N."/>
            <person name="Nguyen C."/>
            <person name="Nguyen T."/>
            <person name="Nicol R."/>
            <person name="Norbu N."/>
            <person name="Norbu C."/>
            <person name="Novod N."/>
            <person name="Nyima T."/>
            <person name="Olandt P."/>
            <person name="O'Neill B."/>
            <person name="O'Neill K."/>
            <person name="Osman S."/>
            <person name="Oyono L."/>
            <person name="Patti C."/>
            <person name="Perrin D."/>
            <person name="Phunkhang P."/>
            <person name="Pierre F."/>
            <person name="Priest M."/>
            <person name="Rachupka A."/>
            <person name="Raghuraman S."/>
            <person name="Rameau R."/>
            <person name="Ray V."/>
            <person name="Raymond C."/>
            <person name="Rege F."/>
            <person name="Rise C."/>
            <person name="Rogers J."/>
            <person name="Rogov P."/>
            <person name="Sahalie J."/>
            <person name="Settipalli S."/>
            <person name="Sharpe T."/>
            <person name="Shea T."/>
            <person name="Sheehan M."/>
            <person name="Sherpa N."/>
            <person name="Shi J."/>
            <person name="Shih D."/>
            <person name="Sloan J."/>
            <person name="Smith C."/>
            <person name="Sparrow T."/>
            <person name="Stalker J."/>
            <person name="Stange-Thomann N."/>
            <person name="Stavropoulos S."/>
            <person name="Stone C."/>
            <person name="Stone S."/>
            <person name="Sykes S."/>
            <person name="Tchuinga P."/>
            <person name="Tenzing P."/>
            <person name="Tesfaye S."/>
            <person name="Thoulutsang D."/>
            <person name="Thoulutsang Y."/>
            <person name="Topham K."/>
            <person name="Topping I."/>
            <person name="Tsamla T."/>
            <person name="Vassiliev H."/>
            <person name="Venkataraman V."/>
            <person name="Vo A."/>
            <person name="Wangchuk T."/>
            <person name="Wangdi T."/>
            <person name="Weiand M."/>
            <person name="Wilkinson J."/>
            <person name="Wilson A."/>
            <person name="Yadav S."/>
            <person name="Yang S."/>
            <person name="Yang X."/>
            <person name="Young G."/>
            <person name="Yu Q."/>
            <person name="Zainoun J."/>
            <person name="Zembek L."/>
            <person name="Zimmer A."/>
            <person name="Lander E.S."/>
        </authorList>
    </citation>
    <scope>NUCLEOTIDE SEQUENCE [LARGE SCALE GENOMIC DNA]</scope>
    <source>
        <strain evidence="6">Boxer</strain>
    </source>
</reference>
<evidence type="ECO:0000256" key="1">
    <source>
        <dbReference type="ARBA" id="ARBA00022737"/>
    </source>
</evidence>
<organism evidence="6 7">
    <name type="scientific">Canis lupus familiaris</name>
    <name type="common">Dog</name>
    <name type="synonym">Canis familiaris</name>
    <dbReference type="NCBI Taxonomy" id="9615"/>
    <lineage>
        <taxon>Eukaryota</taxon>
        <taxon>Metazoa</taxon>
        <taxon>Chordata</taxon>
        <taxon>Craniata</taxon>
        <taxon>Vertebrata</taxon>
        <taxon>Euteleostomi</taxon>
        <taxon>Mammalia</taxon>
        <taxon>Eutheria</taxon>
        <taxon>Laurasiatheria</taxon>
        <taxon>Carnivora</taxon>
        <taxon>Caniformia</taxon>
        <taxon>Canidae</taxon>
        <taxon>Canis</taxon>
    </lineage>
</organism>
<dbReference type="PRINTS" id="PR01415">
    <property type="entry name" value="ANKYRIN"/>
</dbReference>
<feature type="compositionally biased region" description="Pro residues" evidence="5">
    <location>
        <begin position="253"/>
        <end position="263"/>
    </location>
</feature>